<dbReference type="SUPFAM" id="SSF117916">
    <property type="entry name" value="Fe-S cluster assembly (FSCA) domain-like"/>
    <property type="match status" value="1"/>
</dbReference>
<evidence type="ECO:0000313" key="3">
    <source>
        <dbReference type="Proteomes" id="UP000027665"/>
    </source>
</evidence>
<dbReference type="PANTHER" id="PTHR11178">
    <property type="entry name" value="IRON-SULFUR CLUSTER SCAFFOLD PROTEIN NFU-RELATED"/>
    <property type="match status" value="1"/>
</dbReference>
<protein>
    <submittedName>
        <fullName evidence="2">Thioredoxin</fullName>
    </submittedName>
</protein>
<keyword evidence="3" id="KW-1185">Reference proteome</keyword>
<feature type="domain" description="NIF system FeS cluster assembly NifU C-terminal" evidence="1">
    <location>
        <begin position="7"/>
        <end position="75"/>
    </location>
</feature>
<dbReference type="GO" id="GO:0016226">
    <property type="term" value="P:iron-sulfur cluster assembly"/>
    <property type="evidence" value="ECO:0007669"/>
    <property type="project" value="InterPro"/>
</dbReference>
<proteinExistence type="predicted"/>
<dbReference type="RefSeq" id="WP_037978280.1">
    <property type="nucleotide sequence ID" value="NZ_CALIAO010000014.1"/>
</dbReference>
<sequence>MTTEEKIKDVLKSQVSPALASHGGFCTFVKFDEPTATAYVAMEGACGSCPFALETLRMMVEETVVSAIPEVKAVERA</sequence>
<gene>
    <name evidence="2" type="ORF">EH55_11255</name>
</gene>
<dbReference type="STRING" id="2754.EH55_11255"/>
<dbReference type="eggNOG" id="COG0694">
    <property type="taxonomic scope" value="Bacteria"/>
</dbReference>
<dbReference type="InterPro" id="IPR034904">
    <property type="entry name" value="FSCA_dom_sf"/>
</dbReference>
<dbReference type="InterPro" id="IPR001075">
    <property type="entry name" value="NIF_FeS_clus_asmbl_NifU_C"/>
</dbReference>
<accession>A0A073IP53</accession>
<organism evidence="2 3">
    <name type="scientific">Synergistes jonesii</name>
    <dbReference type="NCBI Taxonomy" id="2754"/>
    <lineage>
        <taxon>Bacteria</taxon>
        <taxon>Thermotogati</taxon>
        <taxon>Synergistota</taxon>
        <taxon>Synergistia</taxon>
        <taxon>Synergistales</taxon>
        <taxon>Synergistaceae</taxon>
        <taxon>Synergistes</taxon>
    </lineage>
</organism>
<dbReference type="Gene3D" id="3.30.300.130">
    <property type="entry name" value="Fe-S cluster assembly (FSCA)"/>
    <property type="match status" value="1"/>
</dbReference>
<evidence type="ECO:0000259" key="1">
    <source>
        <dbReference type="Pfam" id="PF01106"/>
    </source>
</evidence>
<reference evidence="2 3" key="1">
    <citation type="submission" date="2014-04" db="EMBL/GenBank/DDBJ databases">
        <title>Draft Genome Sequence of Synergistes jonesii.</title>
        <authorList>
            <person name="Coil D.A."/>
            <person name="Eisen J.A."/>
            <person name="Holland-Moritz H.E."/>
        </authorList>
    </citation>
    <scope>NUCLEOTIDE SEQUENCE [LARGE SCALE GENOMIC DNA]</scope>
    <source>
        <strain evidence="2 3">78-1</strain>
    </source>
</reference>
<dbReference type="Proteomes" id="UP000027665">
    <property type="component" value="Unassembled WGS sequence"/>
</dbReference>
<dbReference type="OrthoDB" id="9796965at2"/>
<dbReference type="GeneID" id="90984559"/>
<dbReference type="GO" id="GO:0005506">
    <property type="term" value="F:iron ion binding"/>
    <property type="evidence" value="ECO:0007669"/>
    <property type="project" value="InterPro"/>
</dbReference>
<dbReference type="AlphaFoldDB" id="A0A073IP53"/>
<dbReference type="EMBL" id="JMKI01000053">
    <property type="protein sequence ID" value="KEJ91271.1"/>
    <property type="molecule type" value="Genomic_DNA"/>
</dbReference>
<name>A0A073IP53_9BACT</name>
<comment type="caution">
    <text evidence="2">The sequence shown here is derived from an EMBL/GenBank/DDBJ whole genome shotgun (WGS) entry which is preliminary data.</text>
</comment>
<dbReference type="Pfam" id="PF01106">
    <property type="entry name" value="NifU"/>
    <property type="match status" value="1"/>
</dbReference>
<dbReference type="GO" id="GO:0051536">
    <property type="term" value="F:iron-sulfur cluster binding"/>
    <property type="evidence" value="ECO:0007669"/>
    <property type="project" value="InterPro"/>
</dbReference>
<evidence type="ECO:0000313" key="2">
    <source>
        <dbReference type="EMBL" id="KEJ91271.1"/>
    </source>
</evidence>